<evidence type="ECO:0000313" key="1">
    <source>
        <dbReference type="EMBL" id="OIJ14603.1"/>
    </source>
</evidence>
<evidence type="ECO:0000313" key="2">
    <source>
        <dbReference type="Proteomes" id="UP000180098"/>
    </source>
</evidence>
<name>A0A1S2LR56_9BACI</name>
<dbReference type="AlphaFoldDB" id="A0A1S2LR56"/>
<proteinExistence type="predicted"/>
<reference evidence="1 2" key="1">
    <citation type="submission" date="2016-10" db="EMBL/GenBank/DDBJ databases">
        <title>Draft genome sequences of four alkaliphilic bacteria belonging to the Anaerobacillus genus.</title>
        <authorList>
            <person name="Bassil N.M."/>
            <person name="Lloyd J.R."/>
        </authorList>
    </citation>
    <scope>NUCLEOTIDE SEQUENCE [LARGE SCALE GENOMIC DNA]</scope>
    <source>
        <strain evidence="1 2">DSM 15340</strain>
    </source>
</reference>
<sequence length="91" mass="10316">MNFLFQFYTLVETRKAQAPCSPLKSVGEPATVYLPLEIHLRVDKHRWIETLEGVGAGARQQKRGCPTTNRTPSFNAFENTYIDFCGQSAHQ</sequence>
<dbReference type="EMBL" id="MLQQ01000005">
    <property type="protein sequence ID" value="OIJ14603.1"/>
    <property type="molecule type" value="Genomic_DNA"/>
</dbReference>
<protein>
    <submittedName>
        <fullName evidence="1">Uncharacterized protein</fullName>
    </submittedName>
</protein>
<gene>
    <name evidence="1" type="ORF">BKP35_06020</name>
</gene>
<organism evidence="1 2">
    <name type="scientific">Anaerobacillus arseniciselenatis</name>
    <dbReference type="NCBI Taxonomy" id="85682"/>
    <lineage>
        <taxon>Bacteria</taxon>
        <taxon>Bacillati</taxon>
        <taxon>Bacillota</taxon>
        <taxon>Bacilli</taxon>
        <taxon>Bacillales</taxon>
        <taxon>Bacillaceae</taxon>
        <taxon>Anaerobacillus</taxon>
    </lineage>
</organism>
<dbReference type="Proteomes" id="UP000180098">
    <property type="component" value="Unassembled WGS sequence"/>
</dbReference>
<keyword evidence="2" id="KW-1185">Reference proteome</keyword>
<comment type="caution">
    <text evidence="1">The sequence shown here is derived from an EMBL/GenBank/DDBJ whole genome shotgun (WGS) entry which is preliminary data.</text>
</comment>
<accession>A0A1S2LR56</accession>